<keyword evidence="2" id="KW-1185">Reference proteome</keyword>
<accession>A0ABX2C5Y5</accession>
<reference evidence="1" key="1">
    <citation type="submission" date="2020-05" db="EMBL/GenBank/DDBJ databases">
        <title>Nod-independent and nitrogen-fixing Bradyrhizobium aeschynomene sp. nov. isolated from nodules of Aeschynomene indica.</title>
        <authorList>
            <person name="Zhang Z."/>
        </authorList>
    </citation>
    <scope>NUCLEOTIDE SEQUENCE</scope>
    <source>
        <strain evidence="1">83012</strain>
    </source>
</reference>
<comment type="caution">
    <text evidence="1">The sequence shown here is derived from an EMBL/GenBank/DDBJ whole genome shotgun (WGS) entry which is preliminary data.</text>
</comment>
<dbReference type="InterPro" id="IPR008018">
    <property type="entry name" value="Phage_tail_attach_FII"/>
</dbReference>
<evidence type="ECO:0000313" key="2">
    <source>
        <dbReference type="Proteomes" id="UP000886476"/>
    </source>
</evidence>
<evidence type="ECO:0000313" key="1">
    <source>
        <dbReference type="EMBL" id="NPU63383.1"/>
    </source>
</evidence>
<gene>
    <name evidence="1" type="ORF">HL667_00030</name>
</gene>
<proteinExistence type="predicted"/>
<dbReference type="EMBL" id="JABFDN010000001">
    <property type="protein sequence ID" value="NPU63383.1"/>
    <property type="molecule type" value="Genomic_DNA"/>
</dbReference>
<dbReference type="Proteomes" id="UP000886476">
    <property type="component" value="Unassembled WGS sequence"/>
</dbReference>
<dbReference type="Gene3D" id="2.40.10.180">
    <property type="entry name" value="Phage tail proteins"/>
    <property type="match status" value="1"/>
</dbReference>
<sequence length="106" mass="10895">MPIETEADRAVFVNPDEFGAIAIYTPAGGVASAPFHGQFDDPMMSAGLNDVMTLDTRPTFFCRSADLPAGAESGAGDGLQVAGEGTFSVVTVEPDGQGMTLLRLGA</sequence>
<dbReference type="InterPro" id="IPR053734">
    <property type="entry name" value="Phage_Head-Tail_Connect_sf"/>
</dbReference>
<organism evidence="1 2">
    <name type="scientific">Bradyrhizobium aeschynomenes</name>
    <dbReference type="NCBI Taxonomy" id="2734909"/>
    <lineage>
        <taxon>Bacteria</taxon>
        <taxon>Pseudomonadati</taxon>
        <taxon>Pseudomonadota</taxon>
        <taxon>Alphaproteobacteria</taxon>
        <taxon>Hyphomicrobiales</taxon>
        <taxon>Nitrobacteraceae</taxon>
        <taxon>Bradyrhizobium</taxon>
    </lineage>
</organism>
<dbReference type="RefSeq" id="WP_172107835.1">
    <property type="nucleotide sequence ID" value="NZ_JABFDN010000001.1"/>
</dbReference>
<protein>
    <submittedName>
        <fullName evidence="1">Uncharacterized protein</fullName>
    </submittedName>
</protein>
<dbReference type="Pfam" id="PF05354">
    <property type="entry name" value="Phage_attach"/>
    <property type="match status" value="1"/>
</dbReference>
<name>A0ABX2C5Y5_9BRAD</name>